<dbReference type="InterPro" id="IPR011604">
    <property type="entry name" value="PDDEXK-like_dom_sf"/>
</dbReference>
<evidence type="ECO:0000256" key="5">
    <source>
        <dbReference type="ARBA" id="ARBA00022806"/>
    </source>
</evidence>
<dbReference type="PROSITE" id="PS51198">
    <property type="entry name" value="UVRD_HELICASE_ATP_BIND"/>
    <property type="match status" value="1"/>
</dbReference>
<dbReference type="EMBL" id="MFSY01000015">
    <property type="protein sequence ID" value="OGI47584.1"/>
    <property type="molecule type" value="Genomic_DNA"/>
</dbReference>
<dbReference type="PANTHER" id="PTHR11070">
    <property type="entry name" value="UVRD / RECB / PCRA DNA HELICASE FAMILY MEMBER"/>
    <property type="match status" value="1"/>
</dbReference>
<comment type="catalytic activity">
    <reaction evidence="11">
        <text>Couples ATP hydrolysis with the unwinding of duplex DNA by translocating in the 3'-5' direction.</text>
        <dbReference type="EC" id="5.6.2.4"/>
    </reaction>
</comment>
<evidence type="ECO:0000256" key="14">
    <source>
        <dbReference type="ARBA" id="ARBA00048988"/>
    </source>
</evidence>
<gene>
    <name evidence="18" type="ORF">A2637_03190</name>
</gene>
<dbReference type="STRING" id="1817764.A2637_03190"/>
<evidence type="ECO:0000256" key="15">
    <source>
        <dbReference type="PROSITE-ProRule" id="PRU00560"/>
    </source>
</evidence>
<dbReference type="Gene3D" id="3.40.50.300">
    <property type="entry name" value="P-loop containing nucleotide triphosphate hydrolases"/>
    <property type="match status" value="4"/>
</dbReference>
<keyword evidence="5 15" id="KW-0347">Helicase</keyword>
<evidence type="ECO:0000313" key="18">
    <source>
        <dbReference type="EMBL" id="OGI47584.1"/>
    </source>
</evidence>
<keyword evidence="8" id="KW-0238">DNA-binding</keyword>
<keyword evidence="4 15" id="KW-0378">Hydrolase</keyword>
<dbReference type="Gene3D" id="3.90.320.10">
    <property type="match status" value="1"/>
</dbReference>
<evidence type="ECO:0000259" key="16">
    <source>
        <dbReference type="PROSITE" id="PS51198"/>
    </source>
</evidence>
<feature type="domain" description="UvrD-like helicase C-terminal" evidence="17">
    <location>
        <begin position="514"/>
        <end position="797"/>
    </location>
</feature>
<keyword evidence="3" id="KW-0227">DNA damage</keyword>
<dbReference type="InterPro" id="IPR011335">
    <property type="entry name" value="Restrct_endonuc-II-like"/>
</dbReference>
<dbReference type="GO" id="GO:0005524">
    <property type="term" value="F:ATP binding"/>
    <property type="evidence" value="ECO:0007669"/>
    <property type="project" value="UniProtKB-UniRule"/>
</dbReference>
<evidence type="ECO:0000256" key="1">
    <source>
        <dbReference type="ARBA" id="ARBA00022722"/>
    </source>
</evidence>
<evidence type="ECO:0000256" key="2">
    <source>
        <dbReference type="ARBA" id="ARBA00022741"/>
    </source>
</evidence>
<evidence type="ECO:0000256" key="12">
    <source>
        <dbReference type="ARBA" id="ARBA00034808"/>
    </source>
</evidence>
<dbReference type="Proteomes" id="UP000179360">
    <property type="component" value="Unassembled WGS sequence"/>
</dbReference>
<sequence>MDIKLATAPSRNIVVQAAAGTGKTWLLTSRLVRLLLAGAAPGSILAITFTRKAAGEIHERVVRKLLDMAGADDATLAGMLEDIGVSPGAGDLERARSLYETLLCAEHELRAMTFHAFCQEVLRRFPLEAEVPPGFELVETTADLETDAWRALMRALTRHGDESPAAEMDLLLRQCGGTYNARAALQDFLHHRSDWWAYTEDAPDPAAFAATSLQKNLGLTPETDPLALLAEPRYHTELRRYNQLLGRHRIATHQERIERLTLALAPETTRDRAYTLLSEAFLTAEHKPRVLKRNKALSASVGERDLDELLQLHQSSAERLLAVREQLLRRTTLAVSRAWYVCGQRLLEHYQRLKAERNLLDFADLEWMTCRLLSRGRHAEWVQFKLDQRIDHLLVDEFQDTNPTQWRLLLPLLAEMAAGDAGRNRSVFLVGDEKQSIYRFRRADPLLFDVARGWLEENARAATMTQHISWRSSPAVIQLVNLVFDGGEDDGPVANAGDFRLRGFREHTTHRAEMWGLAEMLPLIAQAPLAPVETGGAPLRNSLERPRVIAEDERHRREGDLIAARITELIGQPIAGEHGVRPLDYGDVMILLRDRNHAHSYEAALRRAGVPYSGAGRATFLDCLEVRDLVHLLRALIAPHDNLALASALRAPIFSVPDSDLIRLAQAGGSPSWIERLTGIALADATEEPLARARRLLARWDALVDRIPVHDLVDRIYNEGDVASRYQSAAPPHLRSRIEANLKRFLELALDVDSGRYPSLMHFLSVLETMAQTDSDQAPAGDGRQRVRLLTIHGAKGLEAPVVFLADAARGAGERERGVRALIEWPVAEARPRHFHLVGKKATVDGASGEIIARLEMAAKNEEANLLYVALTRAKQVLYVSGCEPGRKQSRGWYGFMEERLRRAEAAGRLAGVRPGIRHIPAADGRGVFNTCISIEHGARPEGLPRAPSPSVAPIAVDARLTRPLAPSSSAAVIHPSAAALEDDRPDHDGVPIESLETAKRRGVVIHYMLERLAAGGERAAVLASMRREWGAALTPETLDDCWREACRVLDHPEFSGFYDAAQYREARNEVPITYLEDGRPVFGVIDRLVLRDDEIIVIDYKTHAQATAGNAARLAEGFADQMRLYGAGARRLWPRKRLRMFLLFTACLMAVELPPP</sequence>
<dbReference type="InterPro" id="IPR000212">
    <property type="entry name" value="DNA_helicase_UvrD/REP"/>
</dbReference>
<dbReference type="GO" id="GO:0000725">
    <property type="term" value="P:recombinational repair"/>
    <property type="evidence" value="ECO:0007669"/>
    <property type="project" value="TreeGrafter"/>
</dbReference>
<dbReference type="GO" id="GO:0004527">
    <property type="term" value="F:exonuclease activity"/>
    <property type="evidence" value="ECO:0007669"/>
    <property type="project" value="UniProtKB-KW"/>
</dbReference>
<reference evidence="18 19" key="1">
    <citation type="journal article" date="2016" name="Nat. Commun.">
        <title>Thousands of microbial genomes shed light on interconnected biogeochemical processes in an aquifer system.</title>
        <authorList>
            <person name="Anantharaman K."/>
            <person name="Brown C.T."/>
            <person name="Hug L.A."/>
            <person name="Sharon I."/>
            <person name="Castelle C.J."/>
            <person name="Probst A.J."/>
            <person name="Thomas B.C."/>
            <person name="Singh A."/>
            <person name="Wilkins M.J."/>
            <person name="Karaoz U."/>
            <person name="Brodie E.L."/>
            <person name="Williams K.H."/>
            <person name="Hubbard S.S."/>
            <person name="Banfield J.F."/>
        </authorList>
    </citation>
    <scope>NUCLEOTIDE SEQUENCE [LARGE SCALE GENOMIC DNA]</scope>
</reference>
<evidence type="ECO:0000313" key="19">
    <source>
        <dbReference type="Proteomes" id="UP000179360"/>
    </source>
</evidence>
<proteinExistence type="predicted"/>
<dbReference type="PROSITE" id="PS51217">
    <property type="entry name" value="UVRD_HELICASE_CTER"/>
    <property type="match status" value="1"/>
</dbReference>
<dbReference type="Pfam" id="PF00580">
    <property type="entry name" value="UvrD-helicase"/>
    <property type="match status" value="1"/>
</dbReference>
<keyword evidence="2 15" id="KW-0547">Nucleotide-binding</keyword>
<keyword evidence="6" id="KW-0269">Exonuclease</keyword>
<keyword evidence="7 15" id="KW-0067">ATP-binding</keyword>
<dbReference type="Pfam" id="PF13361">
    <property type="entry name" value="UvrD_C"/>
    <property type="match status" value="2"/>
</dbReference>
<dbReference type="GO" id="GO:0003677">
    <property type="term" value="F:DNA binding"/>
    <property type="evidence" value="ECO:0007669"/>
    <property type="project" value="UniProtKB-KW"/>
</dbReference>
<comment type="caution">
    <text evidence="18">The sequence shown here is derived from an EMBL/GenBank/DDBJ whole genome shotgun (WGS) entry which is preliminary data.</text>
</comment>
<evidence type="ECO:0000256" key="9">
    <source>
        <dbReference type="ARBA" id="ARBA00023204"/>
    </source>
</evidence>
<evidence type="ECO:0000256" key="13">
    <source>
        <dbReference type="ARBA" id="ARBA00034923"/>
    </source>
</evidence>
<feature type="binding site" evidence="15">
    <location>
        <begin position="17"/>
        <end position="24"/>
    </location>
    <ligand>
        <name>ATP</name>
        <dbReference type="ChEBI" id="CHEBI:30616"/>
    </ligand>
</feature>
<name>A0A1F6TR17_9PROT</name>
<evidence type="ECO:0000256" key="10">
    <source>
        <dbReference type="ARBA" id="ARBA00023235"/>
    </source>
</evidence>
<accession>A0A1F6TR17</accession>
<dbReference type="Pfam" id="PF12705">
    <property type="entry name" value="PDDEXK_1"/>
    <property type="match status" value="1"/>
</dbReference>
<dbReference type="AlphaFoldDB" id="A0A1F6TR17"/>
<evidence type="ECO:0000256" key="7">
    <source>
        <dbReference type="ARBA" id="ARBA00022840"/>
    </source>
</evidence>
<evidence type="ECO:0000256" key="3">
    <source>
        <dbReference type="ARBA" id="ARBA00022763"/>
    </source>
</evidence>
<evidence type="ECO:0000256" key="8">
    <source>
        <dbReference type="ARBA" id="ARBA00023125"/>
    </source>
</evidence>
<dbReference type="InterPro" id="IPR027417">
    <property type="entry name" value="P-loop_NTPase"/>
</dbReference>
<organism evidence="18 19">
    <name type="scientific">Candidatus Muproteobacteria bacterium RIFCSPHIGHO2_01_FULL_65_16</name>
    <dbReference type="NCBI Taxonomy" id="1817764"/>
    <lineage>
        <taxon>Bacteria</taxon>
        <taxon>Pseudomonadati</taxon>
        <taxon>Pseudomonadota</taxon>
        <taxon>Candidatus Muproteobacteria</taxon>
    </lineage>
</organism>
<dbReference type="GO" id="GO:0005829">
    <property type="term" value="C:cytosol"/>
    <property type="evidence" value="ECO:0007669"/>
    <property type="project" value="TreeGrafter"/>
</dbReference>
<dbReference type="InterPro" id="IPR014017">
    <property type="entry name" value="DNA_helicase_UvrD-like_C"/>
</dbReference>
<evidence type="ECO:0000259" key="17">
    <source>
        <dbReference type="PROSITE" id="PS51217"/>
    </source>
</evidence>
<protein>
    <recommendedName>
        <fullName evidence="12">DNA 3'-5' helicase</fullName>
        <ecNumber evidence="12">5.6.2.4</ecNumber>
    </recommendedName>
    <alternativeName>
        <fullName evidence="13">DNA 3'-5' helicase II</fullName>
    </alternativeName>
</protein>
<comment type="catalytic activity">
    <reaction evidence="14">
        <text>ATP + H2O = ADP + phosphate + H(+)</text>
        <dbReference type="Rhea" id="RHEA:13065"/>
        <dbReference type="ChEBI" id="CHEBI:15377"/>
        <dbReference type="ChEBI" id="CHEBI:15378"/>
        <dbReference type="ChEBI" id="CHEBI:30616"/>
        <dbReference type="ChEBI" id="CHEBI:43474"/>
        <dbReference type="ChEBI" id="CHEBI:456216"/>
        <dbReference type="EC" id="5.6.2.4"/>
    </reaction>
</comment>
<dbReference type="SUPFAM" id="SSF52540">
    <property type="entry name" value="P-loop containing nucleoside triphosphate hydrolases"/>
    <property type="match status" value="1"/>
</dbReference>
<dbReference type="EC" id="5.6.2.4" evidence="12"/>
<dbReference type="InterPro" id="IPR014016">
    <property type="entry name" value="UvrD-like_ATP-bd"/>
</dbReference>
<dbReference type="Gene3D" id="1.10.486.10">
    <property type="entry name" value="PCRA, domain 4"/>
    <property type="match status" value="1"/>
</dbReference>
<evidence type="ECO:0000256" key="11">
    <source>
        <dbReference type="ARBA" id="ARBA00034617"/>
    </source>
</evidence>
<dbReference type="SUPFAM" id="SSF52980">
    <property type="entry name" value="Restriction endonuclease-like"/>
    <property type="match status" value="1"/>
</dbReference>
<keyword evidence="9" id="KW-0234">DNA repair</keyword>
<keyword evidence="1" id="KW-0540">Nuclease</keyword>
<dbReference type="GO" id="GO:0043138">
    <property type="term" value="F:3'-5' DNA helicase activity"/>
    <property type="evidence" value="ECO:0007669"/>
    <property type="project" value="UniProtKB-EC"/>
</dbReference>
<dbReference type="GO" id="GO:0033202">
    <property type="term" value="C:DNA helicase complex"/>
    <property type="evidence" value="ECO:0007669"/>
    <property type="project" value="TreeGrafter"/>
</dbReference>
<dbReference type="PANTHER" id="PTHR11070:SF2">
    <property type="entry name" value="ATP-DEPENDENT DNA HELICASE SRS2"/>
    <property type="match status" value="1"/>
</dbReference>
<evidence type="ECO:0000256" key="4">
    <source>
        <dbReference type="ARBA" id="ARBA00022801"/>
    </source>
</evidence>
<dbReference type="InterPro" id="IPR038726">
    <property type="entry name" value="PDDEXK_AddAB-type"/>
</dbReference>
<evidence type="ECO:0000256" key="6">
    <source>
        <dbReference type="ARBA" id="ARBA00022839"/>
    </source>
</evidence>
<feature type="domain" description="UvrD-like helicase ATP-binding" evidence="16">
    <location>
        <begin position="1"/>
        <end position="473"/>
    </location>
</feature>
<keyword evidence="10" id="KW-0413">Isomerase</keyword>